<gene>
    <name evidence="2" type="ORF">MTR66_05150</name>
</gene>
<accession>A0ABT0BMC1</accession>
<evidence type="ECO:0000256" key="1">
    <source>
        <dbReference type="SAM" id="Phobius"/>
    </source>
</evidence>
<dbReference type="Proteomes" id="UP001202281">
    <property type="component" value="Unassembled WGS sequence"/>
</dbReference>
<feature type="transmembrane region" description="Helical" evidence="1">
    <location>
        <begin position="44"/>
        <end position="63"/>
    </location>
</feature>
<organism evidence="2 3">
    <name type="scientific">Novosphingobium beihaiensis</name>
    <dbReference type="NCBI Taxonomy" id="2930389"/>
    <lineage>
        <taxon>Bacteria</taxon>
        <taxon>Pseudomonadati</taxon>
        <taxon>Pseudomonadota</taxon>
        <taxon>Alphaproteobacteria</taxon>
        <taxon>Sphingomonadales</taxon>
        <taxon>Sphingomonadaceae</taxon>
        <taxon>Novosphingobium</taxon>
    </lineage>
</organism>
<name>A0ABT0BMC1_9SPHN</name>
<evidence type="ECO:0000313" key="3">
    <source>
        <dbReference type="Proteomes" id="UP001202281"/>
    </source>
</evidence>
<keyword evidence="1" id="KW-1133">Transmembrane helix</keyword>
<evidence type="ECO:0008006" key="4">
    <source>
        <dbReference type="Google" id="ProtNLM"/>
    </source>
</evidence>
<reference evidence="2 3" key="1">
    <citation type="submission" date="2022-04" db="EMBL/GenBank/DDBJ databases">
        <title>Identification of a novel bacterium isolated from mangrove sediments.</title>
        <authorList>
            <person name="Pan X."/>
        </authorList>
    </citation>
    <scope>NUCLEOTIDE SEQUENCE [LARGE SCALE GENOMIC DNA]</scope>
    <source>
        <strain evidence="2 3">B2638</strain>
    </source>
</reference>
<keyword evidence="1" id="KW-0472">Membrane</keyword>
<feature type="transmembrane region" description="Helical" evidence="1">
    <location>
        <begin position="7"/>
        <end position="32"/>
    </location>
</feature>
<protein>
    <recommendedName>
        <fullName evidence="4">Heme biosynthesis protein HemY</fullName>
    </recommendedName>
</protein>
<sequence>MLFLRIIAFVFGVLAVAMGALWVCQGTGVLMWPAESFMLADRTWAIRGAVLAAVGFILLWLLWRGNGRR</sequence>
<evidence type="ECO:0000313" key="2">
    <source>
        <dbReference type="EMBL" id="MCJ2186202.1"/>
    </source>
</evidence>
<comment type="caution">
    <text evidence="2">The sequence shown here is derived from an EMBL/GenBank/DDBJ whole genome shotgun (WGS) entry which is preliminary data.</text>
</comment>
<dbReference type="EMBL" id="JALHLG010000005">
    <property type="protein sequence ID" value="MCJ2186202.1"/>
    <property type="molecule type" value="Genomic_DNA"/>
</dbReference>
<keyword evidence="1" id="KW-0812">Transmembrane</keyword>
<keyword evidence="3" id="KW-1185">Reference proteome</keyword>
<proteinExistence type="predicted"/>